<feature type="compositionally biased region" description="Low complexity" evidence="1">
    <location>
        <begin position="635"/>
        <end position="656"/>
    </location>
</feature>
<feature type="compositionally biased region" description="Low complexity" evidence="1">
    <location>
        <begin position="1"/>
        <end position="17"/>
    </location>
</feature>
<keyword evidence="3" id="KW-1185">Reference proteome</keyword>
<reference evidence="3" key="1">
    <citation type="journal article" date="2020" name="Stud. Mycol.">
        <title>101 Dothideomycetes genomes: A test case for predicting lifestyles and emergence of pathogens.</title>
        <authorList>
            <person name="Haridas S."/>
            <person name="Albert R."/>
            <person name="Binder M."/>
            <person name="Bloem J."/>
            <person name="LaButti K."/>
            <person name="Salamov A."/>
            <person name="Andreopoulos B."/>
            <person name="Baker S."/>
            <person name="Barry K."/>
            <person name="Bills G."/>
            <person name="Bluhm B."/>
            <person name="Cannon C."/>
            <person name="Castanera R."/>
            <person name="Culley D."/>
            <person name="Daum C."/>
            <person name="Ezra D."/>
            <person name="Gonzalez J."/>
            <person name="Henrissat B."/>
            <person name="Kuo A."/>
            <person name="Liang C."/>
            <person name="Lipzen A."/>
            <person name="Lutzoni F."/>
            <person name="Magnuson J."/>
            <person name="Mondo S."/>
            <person name="Nolan M."/>
            <person name="Ohm R."/>
            <person name="Pangilinan J."/>
            <person name="Park H.-J."/>
            <person name="Ramirez L."/>
            <person name="Alfaro M."/>
            <person name="Sun H."/>
            <person name="Tritt A."/>
            <person name="Yoshinaga Y."/>
            <person name="Zwiers L.-H."/>
            <person name="Turgeon B."/>
            <person name="Goodwin S."/>
            <person name="Spatafora J."/>
            <person name="Crous P."/>
            <person name="Grigoriev I."/>
        </authorList>
    </citation>
    <scope>NUCLEOTIDE SEQUENCE [LARGE SCALE GENOMIC DNA]</scope>
    <source>
        <strain evidence="3">CBS 304.66</strain>
    </source>
</reference>
<dbReference type="Proteomes" id="UP000800093">
    <property type="component" value="Unassembled WGS sequence"/>
</dbReference>
<feature type="compositionally biased region" description="Low complexity" evidence="1">
    <location>
        <begin position="593"/>
        <end position="609"/>
    </location>
</feature>
<protein>
    <submittedName>
        <fullName evidence="2">Uncharacterized protein</fullName>
    </submittedName>
</protein>
<accession>A0A9P4K337</accession>
<feature type="compositionally biased region" description="Basic and acidic residues" evidence="1">
    <location>
        <begin position="571"/>
        <end position="582"/>
    </location>
</feature>
<feature type="compositionally biased region" description="Basic and acidic residues" evidence="1">
    <location>
        <begin position="29"/>
        <end position="43"/>
    </location>
</feature>
<feature type="region of interest" description="Disordered" evidence="1">
    <location>
        <begin position="507"/>
        <end position="684"/>
    </location>
</feature>
<evidence type="ECO:0000256" key="1">
    <source>
        <dbReference type="SAM" id="MobiDB-lite"/>
    </source>
</evidence>
<comment type="caution">
    <text evidence="2">The sequence shown here is derived from an EMBL/GenBank/DDBJ whole genome shotgun (WGS) entry which is preliminary data.</text>
</comment>
<dbReference type="AlphaFoldDB" id="A0A9P4K337"/>
<feature type="compositionally biased region" description="Polar residues" evidence="1">
    <location>
        <begin position="516"/>
        <end position="525"/>
    </location>
</feature>
<organism evidence="2 3">
    <name type="scientific">Lojkania enalia</name>
    <dbReference type="NCBI Taxonomy" id="147567"/>
    <lineage>
        <taxon>Eukaryota</taxon>
        <taxon>Fungi</taxon>
        <taxon>Dikarya</taxon>
        <taxon>Ascomycota</taxon>
        <taxon>Pezizomycotina</taxon>
        <taxon>Dothideomycetes</taxon>
        <taxon>Pleosporomycetidae</taxon>
        <taxon>Pleosporales</taxon>
        <taxon>Pleosporales incertae sedis</taxon>
        <taxon>Lojkania</taxon>
    </lineage>
</organism>
<dbReference type="OrthoDB" id="5430717at2759"/>
<gene>
    <name evidence="2" type="ORF">CC78DRAFT_585382</name>
</gene>
<sequence>MNRKSSFALLSLAKSGSPQVEKPTTGKPQELDIGIKGHKEGAMPDKAGWRKKIQQGTRPRTPVQPKNTTEDKTTVEEQAQRRGPPQQDKSGWRKTIHGGKVDTPSGAATAASIGDDANDARSDQGLETSTSRLRSGPKPKLSRYLSDYLTLTAPSKDQIFSEPWTEDAPAAFVPPVDPLVVLQPVRTYFCKFPSQALPPQHNSGLLRLFEDYEKIRKEKGNLDNLLKETLEGFRSAEDSWAAAKVGYQEEIRRLELMIACGTSGVAGLLKARQESIMQRRPRRETSAIEPLETAYEFLTRSELDDQIIQRSQRVGTAPTQERKITLSRKVKSELDLAKMGDFSASGPTAQSVSMYSEFSAIGDPVPDELEPSQTIIDARVESEAFVALRHLAVLVARRKGMNAKNFVSRFMRLFSDDNDENLNSEQQIDPHYWDSDDAIKEMQTKSPNVTRSETVKRRLRPSRSQPQLGADMVRRRHFSFEPGDDQVAIPEEAIIPPEIGGVVQKSRFEKVHSSDSSDPSFNLQMEHSPGGSLNAECPKPSKIPSPIQGPMMGRMRRENSVSSLQTVYGRSHRDGDRHRDSRSSVLTAFRQNSHGSSQAQSSPHSRSSSTNDLRQAESQLLRNPSGSLPKRNNIAALAAARAADKSSSSSESKSNSQGTQVSRMQTGIGTSKARSCRNSSQEHS</sequence>
<feature type="compositionally biased region" description="Polar residues" evidence="1">
    <location>
        <begin position="657"/>
        <end position="684"/>
    </location>
</feature>
<name>A0A9P4K337_9PLEO</name>
<evidence type="ECO:0000313" key="3">
    <source>
        <dbReference type="Proteomes" id="UP000800093"/>
    </source>
</evidence>
<feature type="compositionally biased region" description="Polar residues" evidence="1">
    <location>
        <begin position="610"/>
        <end position="626"/>
    </location>
</feature>
<feature type="compositionally biased region" description="Basic and acidic residues" evidence="1">
    <location>
        <begin position="68"/>
        <end position="80"/>
    </location>
</feature>
<feature type="region of interest" description="Disordered" evidence="1">
    <location>
        <begin position="442"/>
        <end position="468"/>
    </location>
</feature>
<feature type="region of interest" description="Disordered" evidence="1">
    <location>
        <begin position="1"/>
        <end position="139"/>
    </location>
</feature>
<proteinExistence type="predicted"/>
<dbReference type="EMBL" id="ML986692">
    <property type="protein sequence ID" value="KAF2259998.1"/>
    <property type="molecule type" value="Genomic_DNA"/>
</dbReference>
<evidence type="ECO:0000313" key="2">
    <source>
        <dbReference type="EMBL" id="KAF2259998.1"/>
    </source>
</evidence>